<feature type="domain" description="CNNM transmembrane" evidence="11">
    <location>
        <begin position="1"/>
        <end position="196"/>
    </location>
</feature>
<keyword evidence="3 8" id="KW-0812">Transmembrane</keyword>
<dbReference type="GO" id="GO:0005886">
    <property type="term" value="C:plasma membrane"/>
    <property type="evidence" value="ECO:0007669"/>
    <property type="project" value="UniProtKB-SubCell"/>
</dbReference>
<dbReference type="InterPro" id="IPR044751">
    <property type="entry name" value="Ion_transp-like_CBS"/>
</dbReference>
<dbReference type="Pfam" id="PF00571">
    <property type="entry name" value="CBS"/>
    <property type="match status" value="1"/>
</dbReference>
<evidence type="ECO:0000259" key="11">
    <source>
        <dbReference type="PROSITE" id="PS51846"/>
    </source>
</evidence>
<sequence length="317" mass="35270">MEFLILILLLLMNGLFAMYEIALVSSSRSRLENMQAKGNKAAKLVIKQLEDTEKYLSTIQIGITLIGIISGAFGGVTIANQVAKLFDHISWLQPYADELAMVLTVAFITYLSIVIGELVPKSIGLANPEKYACSFCRFIQFLSKIAKPFVFILSASTKGINKLLGISTSQKQSITEEELKLILHQSSEAGVLDQDESEMLKDVFRFSDKRANELMTSRPDIVVLHTNDSKATVFKTIGESNFSKYLLVDQNKDSIIGVVSVKDIFLMQSKSDADFDLRSIAQPALYIPESLPANKVLELFKQNKKKFGVVVNEYGYT</sequence>
<keyword evidence="7" id="KW-0129">CBS domain</keyword>
<proteinExistence type="predicted"/>
<evidence type="ECO:0000256" key="5">
    <source>
        <dbReference type="ARBA" id="ARBA00022989"/>
    </source>
</evidence>
<organism evidence="12 13">
    <name type="scientific">Candidatus Pullibacteroides excrementavium</name>
    <dbReference type="NCBI Taxonomy" id="2840905"/>
    <lineage>
        <taxon>Bacteria</taxon>
        <taxon>Pseudomonadati</taxon>
        <taxon>Bacteroidota</taxon>
        <taxon>Bacteroidia</taxon>
        <taxon>Bacteroidales</taxon>
        <taxon>Candidatus Pullibacteroides</taxon>
    </lineage>
</organism>
<gene>
    <name evidence="12" type="ORF">IAB08_04855</name>
</gene>
<dbReference type="InterPro" id="IPR051676">
    <property type="entry name" value="UPF0053_domain"/>
</dbReference>
<dbReference type="InterPro" id="IPR000644">
    <property type="entry name" value="CBS_dom"/>
</dbReference>
<evidence type="ECO:0000313" key="13">
    <source>
        <dbReference type="Proteomes" id="UP000823612"/>
    </source>
</evidence>
<evidence type="ECO:0000256" key="8">
    <source>
        <dbReference type="PROSITE-ProRule" id="PRU01193"/>
    </source>
</evidence>
<dbReference type="EMBL" id="JADIMZ010000073">
    <property type="protein sequence ID" value="MBO8432603.1"/>
    <property type="molecule type" value="Genomic_DNA"/>
</dbReference>
<dbReference type="Gene3D" id="3.90.1280.20">
    <property type="match status" value="1"/>
</dbReference>
<protein>
    <submittedName>
        <fullName evidence="12">HlyC/CorC family transporter</fullName>
    </submittedName>
</protein>
<accession>A0A9D9DSA6</accession>
<feature type="domain" description="CBS" evidence="10">
    <location>
        <begin position="215"/>
        <end position="275"/>
    </location>
</feature>
<keyword evidence="4" id="KW-0677">Repeat</keyword>
<evidence type="ECO:0000256" key="1">
    <source>
        <dbReference type="ARBA" id="ARBA00004651"/>
    </source>
</evidence>
<keyword evidence="2" id="KW-1003">Cell membrane</keyword>
<dbReference type="Gene3D" id="3.10.580.10">
    <property type="entry name" value="CBS-domain"/>
    <property type="match status" value="1"/>
</dbReference>
<name>A0A9D9DSA6_9BACT</name>
<comment type="caution">
    <text evidence="12">The sequence shown here is derived from an EMBL/GenBank/DDBJ whole genome shotgun (WGS) entry which is preliminary data.</text>
</comment>
<evidence type="ECO:0000256" key="6">
    <source>
        <dbReference type="ARBA" id="ARBA00023136"/>
    </source>
</evidence>
<dbReference type="PANTHER" id="PTHR43099">
    <property type="entry name" value="UPF0053 PROTEIN YRKA"/>
    <property type="match status" value="1"/>
</dbReference>
<dbReference type="CDD" id="cd04590">
    <property type="entry name" value="CBS_pair_CorC_HlyC_assoc"/>
    <property type="match status" value="1"/>
</dbReference>
<evidence type="ECO:0000256" key="4">
    <source>
        <dbReference type="ARBA" id="ARBA00022737"/>
    </source>
</evidence>
<dbReference type="PROSITE" id="PS51371">
    <property type="entry name" value="CBS"/>
    <property type="match status" value="1"/>
</dbReference>
<dbReference type="Proteomes" id="UP000823612">
    <property type="component" value="Unassembled WGS sequence"/>
</dbReference>
<dbReference type="Pfam" id="PF01595">
    <property type="entry name" value="CNNM"/>
    <property type="match status" value="1"/>
</dbReference>
<reference evidence="12" key="1">
    <citation type="submission" date="2020-10" db="EMBL/GenBank/DDBJ databases">
        <authorList>
            <person name="Gilroy R."/>
        </authorList>
    </citation>
    <scope>NUCLEOTIDE SEQUENCE</scope>
    <source>
        <strain evidence="12">2889</strain>
    </source>
</reference>
<evidence type="ECO:0000256" key="7">
    <source>
        <dbReference type="PROSITE-ProRule" id="PRU00703"/>
    </source>
</evidence>
<dbReference type="PROSITE" id="PS51846">
    <property type="entry name" value="CNNM"/>
    <property type="match status" value="1"/>
</dbReference>
<evidence type="ECO:0000256" key="9">
    <source>
        <dbReference type="SAM" id="Phobius"/>
    </source>
</evidence>
<dbReference type="InterPro" id="IPR002550">
    <property type="entry name" value="CNNM"/>
</dbReference>
<dbReference type="AlphaFoldDB" id="A0A9D9DSA6"/>
<evidence type="ECO:0000313" key="12">
    <source>
        <dbReference type="EMBL" id="MBO8432603.1"/>
    </source>
</evidence>
<evidence type="ECO:0000259" key="10">
    <source>
        <dbReference type="PROSITE" id="PS51371"/>
    </source>
</evidence>
<comment type="subcellular location">
    <subcellularLocation>
        <location evidence="1">Cell membrane</location>
        <topology evidence="1">Multi-pass membrane protein</topology>
    </subcellularLocation>
</comment>
<evidence type="ECO:0000256" key="2">
    <source>
        <dbReference type="ARBA" id="ARBA00022475"/>
    </source>
</evidence>
<keyword evidence="6 8" id="KW-0472">Membrane</keyword>
<evidence type="ECO:0000256" key="3">
    <source>
        <dbReference type="ARBA" id="ARBA00022692"/>
    </source>
</evidence>
<dbReference type="InterPro" id="IPR046342">
    <property type="entry name" value="CBS_dom_sf"/>
</dbReference>
<feature type="transmembrane region" description="Helical" evidence="9">
    <location>
        <begin position="99"/>
        <end position="119"/>
    </location>
</feature>
<dbReference type="SUPFAM" id="SSF54631">
    <property type="entry name" value="CBS-domain pair"/>
    <property type="match status" value="1"/>
</dbReference>
<feature type="transmembrane region" description="Helical" evidence="9">
    <location>
        <begin position="59"/>
        <end position="79"/>
    </location>
</feature>
<dbReference type="PANTHER" id="PTHR43099:SF5">
    <property type="entry name" value="HLYC_CORC FAMILY TRANSPORTER"/>
    <property type="match status" value="1"/>
</dbReference>
<reference evidence="12" key="2">
    <citation type="journal article" date="2021" name="PeerJ">
        <title>Extensive microbial diversity within the chicken gut microbiome revealed by metagenomics and culture.</title>
        <authorList>
            <person name="Gilroy R."/>
            <person name="Ravi A."/>
            <person name="Getino M."/>
            <person name="Pursley I."/>
            <person name="Horton D.L."/>
            <person name="Alikhan N.F."/>
            <person name="Baker D."/>
            <person name="Gharbi K."/>
            <person name="Hall N."/>
            <person name="Watson M."/>
            <person name="Adriaenssens E.M."/>
            <person name="Foster-Nyarko E."/>
            <person name="Jarju S."/>
            <person name="Secka A."/>
            <person name="Antonio M."/>
            <person name="Oren A."/>
            <person name="Chaudhuri R.R."/>
            <person name="La Ragione R."/>
            <person name="Hildebrand F."/>
            <person name="Pallen M.J."/>
        </authorList>
    </citation>
    <scope>NUCLEOTIDE SEQUENCE</scope>
    <source>
        <strain evidence="12">2889</strain>
    </source>
</reference>
<keyword evidence="5 8" id="KW-1133">Transmembrane helix</keyword>
<feature type="non-terminal residue" evidence="12">
    <location>
        <position position="317"/>
    </location>
</feature>